<evidence type="ECO:0008006" key="3">
    <source>
        <dbReference type="Google" id="ProtNLM"/>
    </source>
</evidence>
<name>A0ABW6WSG4_9ACTN</name>
<accession>A0ABW6WSG4</accession>
<organism evidence="1 2">
    <name type="scientific">Paractinoplanes globisporus</name>
    <dbReference type="NCBI Taxonomy" id="113565"/>
    <lineage>
        <taxon>Bacteria</taxon>
        <taxon>Bacillati</taxon>
        <taxon>Actinomycetota</taxon>
        <taxon>Actinomycetes</taxon>
        <taxon>Micromonosporales</taxon>
        <taxon>Micromonosporaceae</taxon>
        <taxon>Paractinoplanes</taxon>
    </lineage>
</organism>
<gene>
    <name evidence="1" type="ORF">ACFY35_42965</name>
</gene>
<sequence length="347" mass="38320">MRANGIAYDTGFVIDGVNSLERFDPETVRRELTIIRDDLHCNAVHLVGGDPDRLEAAARTAAGLGLEVWLSPYPLDLHPGQIHTLLLDCADRAERLRATGAEIVLVAGVEMSLMNHGFTDGDRIDERLARLLTDPDGRAARITTLRTRLHEFLHTAVPAIRERFHGRLTYAAIPFEDVDWSLFDIVTLELIRSAEVAAQFRAAVRQLTAQPKPVAITGFGTATWRGAPDIAPRSMEIVEYDPATRTPLRLNGHYERDEPGQAAYLSELLDIFDTEGVDAAFVYLFALHSFPHRPDGDPRDDLDLASLGIVKVLDGHPGTTYPGLPWEPKAAFTAVAAHYARPQPGER</sequence>
<protein>
    <recommendedName>
        <fullName evidence="3">Abortive infection protein</fullName>
    </recommendedName>
</protein>
<dbReference type="InterPro" id="IPR017853">
    <property type="entry name" value="GH"/>
</dbReference>
<keyword evidence="2" id="KW-1185">Reference proteome</keyword>
<evidence type="ECO:0000313" key="1">
    <source>
        <dbReference type="EMBL" id="MFF5296239.1"/>
    </source>
</evidence>
<comment type="caution">
    <text evidence="1">The sequence shown here is derived from an EMBL/GenBank/DDBJ whole genome shotgun (WGS) entry which is preliminary data.</text>
</comment>
<proteinExistence type="predicted"/>
<reference evidence="1 2" key="1">
    <citation type="submission" date="2024-10" db="EMBL/GenBank/DDBJ databases">
        <title>The Natural Products Discovery Center: Release of the First 8490 Sequenced Strains for Exploring Actinobacteria Biosynthetic Diversity.</title>
        <authorList>
            <person name="Kalkreuter E."/>
            <person name="Kautsar S.A."/>
            <person name="Yang D."/>
            <person name="Bader C.D."/>
            <person name="Teijaro C.N."/>
            <person name="Fluegel L."/>
            <person name="Davis C.M."/>
            <person name="Simpson J.R."/>
            <person name="Lauterbach L."/>
            <person name="Steele A.D."/>
            <person name="Gui C."/>
            <person name="Meng S."/>
            <person name="Li G."/>
            <person name="Viehrig K."/>
            <person name="Ye F."/>
            <person name="Su P."/>
            <person name="Kiefer A.F."/>
            <person name="Nichols A."/>
            <person name="Cepeda A.J."/>
            <person name="Yan W."/>
            <person name="Fan B."/>
            <person name="Jiang Y."/>
            <person name="Adhikari A."/>
            <person name="Zheng C.-J."/>
            <person name="Schuster L."/>
            <person name="Cowan T.M."/>
            <person name="Smanski M.J."/>
            <person name="Chevrette M.G."/>
            <person name="De Carvalho L.P.S."/>
            <person name="Shen B."/>
        </authorList>
    </citation>
    <scope>NUCLEOTIDE SEQUENCE [LARGE SCALE GENOMIC DNA]</scope>
    <source>
        <strain evidence="1 2">NPDC000087</strain>
    </source>
</reference>
<dbReference type="EMBL" id="JBIAZU010000008">
    <property type="protein sequence ID" value="MFF5296239.1"/>
    <property type="molecule type" value="Genomic_DNA"/>
</dbReference>
<dbReference type="RefSeq" id="WP_020517013.1">
    <property type="nucleotide sequence ID" value="NZ_JBIAZU010000008.1"/>
</dbReference>
<dbReference type="Proteomes" id="UP001602245">
    <property type="component" value="Unassembled WGS sequence"/>
</dbReference>
<dbReference type="Gene3D" id="3.20.20.80">
    <property type="entry name" value="Glycosidases"/>
    <property type="match status" value="1"/>
</dbReference>
<evidence type="ECO:0000313" key="2">
    <source>
        <dbReference type="Proteomes" id="UP001602245"/>
    </source>
</evidence>
<dbReference type="SUPFAM" id="SSF51445">
    <property type="entry name" value="(Trans)glycosidases"/>
    <property type="match status" value="1"/>
</dbReference>